<evidence type="ECO:0000259" key="1">
    <source>
        <dbReference type="Pfam" id="PF03413"/>
    </source>
</evidence>
<dbReference type="RefSeq" id="WP_073023857.1">
    <property type="nucleotide sequence ID" value="NZ_FQZS01000003.1"/>
</dbReference>
<dbReference type="InterPro" id="IPR025711">
    <property type="entry name" value="PepSY"/>
</dbReference>
<proteinExistence type="predicted"/>
<evidence type="ECO:0000313" key="2">
    <source>
        <dbReference type="EMBL" id="SHI45647.1"/>
    </source>
</evidence>
<organism evidence="2 3">
    <name type="scientific">Lutispora thermophila DSM 19022</name>
    <dbReference type="NCBI Taxonomy" id="1122184"/>
    <lineage>
        <taxon>Bacteria</taxon>
        <taxon>Bacillati</taxon>
        <taxon>Bacillota</taxon>
        <taxon>Clostridia</taxon>
        <taxon>Lutisporales</taxon>
        <taxon>Lutisporaceae</taxon>
        <taxon>Lutispora</taxon>
    </lineage>
</organism>
<accession>A0A1M6BAF7</accession>
<feature type="domain" description="PepSY" evidence="1">
    <location>
        <begin position="22"/>
        <end position="80"/>
    </location>
</feature>
<evidence type="ECO:0000313" key="3">
    <source>
        <dbReference type="Proteomes" id="UP000184442"/>
    </source>
</evidence>
<keyword evidence="3" id="KW-1185">Reference proteome</keyword>
<dbReference type="STRING" id="1122184.SAMN02745176_00356"/>
<dbReference type="EMBL" id="FQZS01000003">
    <property type="protein sequence ID" value="SHI45647.1"/>
    <property type="molecule type" value="Genomic_DNA"/>
</dbReference>
<reference evidence="2 3" key="1">
    <citation type="submission" date="2016-11" db="EMBL/GenBank/DDBJ databases">
        <authorList>
            <person name="Jaros S."/>
            <person name="Januszkiewicz K."/>
            <person name="Wedrychowicz H."/>
        </authorList>
    </citation>
    <scope>NUCLEOTIDE SEQUENCE [LARGE SCALE GENOMIC DNA]</scope>
    <source>
        <strain evidence="2 3">DSM 19022</strain>
    </source>
</reference>
<dbReference type="Pfam" id="PF03413">
    <property type="entry name" value="PepSY"/>
    <property type="match status" value="1"/>
</dbReference>
<dbReference type="Gene3D" id="3.10.450.40">
    <property type="match status" value="1"/>
</dbReference>
<dbReference type="AlphaFoldDB" id="A0A1M6BAF7"/>
<sequence length="86" mass="10361">MFYGFNNNMYYSIWDNYWRVNRINSEAAIQIALQRVPDRVVKVELDYENGRLVYEVDIRNQSGLYEVHVDAITGRILKVEREDNWD</sequence>
<name>A0A1M6BAF7_9FIRM</name>
<gene>
    <name evidence="2" type="ORF">SAMN02745176_00356</name>
</gene>
<dbReference type="Proteomes" id="UP000184442">
    <property type="component" value="Unassembled WGS sequence"/>
</dbReference>
<protein>
    <submittedName>
        <fullName evidence="2">Peptidase propeptide and YPEB domain-containing protein</fullName>
    </submittedName>
</protein>